<dbReference type="NCBIfam" id="TIGR03848">
    <property type="entry name" value="MSMEG_4193"/>
    <property type="match status" value="1"/>
</dbReference>
<dbReference type="EMBL" id="RCZM01000002">
    <property type="protein sequence ID" value="TPG17968.1"/>
    <property type="molecule type" value="Genomic_DNA"/>
</dbReference>
<dbReference type="PANTHER" id="PTHR48100:SF2">
    <property type="entry name" value="CONSERVED PROTEIN"/>
    <property type="match status" value="1"/>
</dbReference>
<evidence type="ECO:0000313" key="2">
    <source>
        <dbReference type="Proteomes" id="UP000317722"/>
    </source>
</evidence>
<dbReference type="AlphaFoldDB" id="A0A502CYJ2"/>
<dbReference type="Pfam" id="PF00300">
    <property type="entry name" value="His_Phos_1"/>
    <property type="match status" value="1"/>
</dbReference>
<proteinExistence type="predicted"/>
<keyword evidence="2" id="KW-1185">Reference proteome</keyword>
<dbReference type="SMART" id="SM00855">
    <property type="entry name" value="PGAM"/>
    <property type="match status" value="1"/>
</dbReference>
<accession>A0A502CYJ2</accession>
<name>A0A502CYJ2_9MICO</name>
<dbReference type="Gene3D" id="3.40.50.1240">
    <property type="entry name" value="Phosphoglycerate mutase-like"/>
    <property type="match status" value="1"/>
</dbReference>
<evidence type="ECO:0000313" key="1">
    <source>
        <dbReference type="EMBL" id="TPG17968.1"/>
    </source>
</evidence>
<dbReference type="PANTHER" id="PTHR48100">
    <property type="entry name" value="BROAD-SPECIFICITY PHOSPHATASE YOR283W-RELATED"/>
    <property type="match status" value="1"/>
</dbReference>
<protein>
    <submittedName>
        <fullName evidence="1">MSMEG_4193 family putative phosphomutase</fullName>
    </submittedName>
</protein>
<dbReference type="CDD" id="cd07067">
    <property type="entry name" value="HP_PGM_like"/>
    <property type="match status" value="1"/>
</dbReference>
<dbReference type="OrthoDB" id="4120859at2"/>
<dbReference type="GO" id="GO:0016791">
    <property type="term" value="F:phosphatase activity"/>
    <property type="evidence" value="ECO:0007669"/>
    <property type="project" value="TreeGrafter"/>
</dbReference>
<dbReference type="InterPro" id="IPR013078">
    <property type="entry name" value="His_Pase_superF_clade-1"/>
</dbReference>
<sequence>MPTVLLVRHGHSSANGEGILAGRLPGIHLTDRGREQADHLADRFRGLPVVRVVSSPLERCLETAAPLVAALGVEVTVDDDLQECAYGAWTGRPLGELAKEPLWATVQDDPETARFPDDDRYAAESLRAMSDRVVAAVRRHDAEVKESSGDSALWVAVTHGDLLKAVLADATGSGLGRFQRYTADPASVSVVRFGGRHTFLLTANDVTPDLTRFQPKPEAHVAGDATVGGGAG</sequence>
<gene>
    <name evidence="1" type="ORF">EAH86_05975</name>
</gene>
<dbReference type="RefSeq" id="WP_140737735.1">
    <property type="nucleotide sequence ID" value="NZ_RCZM01000002.1"/>
</dbReference>
<dbReference type="GO" id="GO:0005737">
    <property type="term" value="C:cytoplasm"/>
    <property type="evidence" value="ECO:0007669"/>
    <property type="project" value="TreeGrafter"/>
</dbReference>
<organism evidence="1 2">
    <name type="scientific">Pedococcus bigeumensis</name>
    <dbReference type="NCBI Taxonomy" id="433644"/>
    <lineage>
        <taxon>Bacteria</taxon>
        <taxon>Bacillati</taxon>
        <taxon>Actinomycetota</taxon>
        <taxon>Actinomycetes</taxon>
        <taxon>Micrococcales</taxon>
        <taxon>Intrasporangiaceae</taxon>
        <taxon>Pedococcus</taxon>
    </lineage>
</organism>
<dbReference type="InterPro" id="IPR050275">
    <property type="entry name" value="PGM_Phosphatase"/>
</dbReference>
<reference evidence="1 2" key="1">
    <citation type="journal article" date="2019" name="Environ. Microbiol.">
        <title>Species interactions and distinct microbial communities in high Arctic permafrost affected cryosols are associated with the CH4 and CO2 gas fluxes.</title>
        <authorList>
            <person name="Altshuler I."/>
            <person name="Hamel J."/>
            <person name="Turney S."/>
            <person name="Magnuson E."/>
            <person name="Levesque R."/>
            <person name="Greer C."/>
            <person name="Whyte L.G."/>
        </authorList>
    </citation>
    <scope>NUCLEOTIDE SEQUENCE [LARGE SCALE GENOMIC DNA]</scope>
    <source>
        <strain evidence="1 2">S9.3A</strain>
    </source>
</reference>
<dbReference type="SUPFAM" id="SSF53254">
    <property type="entry name" value="Phosphoglycerate mutase-like"/>
    <property type="match status" value="1"/>
</dbReference>
<dbReference type="Proteomes" id="UP000317722">
    <property type="component" value="Unassembled WGS sequence"/>
</dbReference>
<dbReference type="InterPro" id="IPR022492">
    <property type="entry name" value="Phosphomutase_MSMEG4193_put"/>
</dbReference>
<dbReference type="InterPro" id="IPR029033">
    <property type="entry name" value="His_PPase_superfam"/>
</dbReference>
<comment type="caution">
    <text evidence="1">The sequence shown here is derived from an EMBL/GenBank/DDBJ whole genome shotgun (WGS) entry which is preliminary data.</text>
</comment>